<feature type="chain" id="PRO_5004651689" evidence="1">
    <location>
        <begin position="18"/>
        <end position="189"/>
    </location>
</feature>
<proteinExistence type="predicted"/>
<keyword evidence="1" id="KW-0732">Signal</keyword>
<gene>
    <name evidence="2" type="ORF">PCON_12872</name>
</gene>
<feature type="signal peptide" evidence="1">
    <location>
        <begin position="1"/>
        <end position="17"/>
    </location>
</feature>
<reference evidence="2 3" key="1">
    <citation type="journal article" date="2013" name="PLoS Genet.">
        <title>The genome and development-dependent transcriptomes of Pyronema confluens: a window into fungal evolution.</title>
        <authorList>
            <person name="Traeger S."/>
            <person name="Altegoer F."/>
            <person name="Freitag M."/>
            <person name="Gabaldon T."/>
            <person name="Kempken F."/>
            <person name="Kumar A."/>
            <person name="Marcet-Houben M."/>
            <person name="Poggeler S."/>
            <person name="Stajich J.E."/>
            <person name="Nowrousian M."/>
        </authorList>
    </citation>
    <scope>NUCLEOTIDE SEQUENCE [LARGE SCALE GENOMIC DNA]</scope>
    <source>
        <strain evidence="3">CBS 100304</strain>
        <tissue evidence="2">Vegetative mycelium</tissue>
    </source>
</reference>
<evidence type="ECO:0000313" key="2">
    <source>
        <dbReference type="EMBL" id="CCX32252.1"/>
    </source>
</evidence>
<evidence type="ECO:0000313" key="3">
    <source>
        <dbReference type="Proteomes" id="UP000018144"/>
    </source>
</evidence>
<name>U4LKZ8_PYROM</name>
<protein>
    <submittedName>
        <fullName evidence="2">Uncharacterized protein</fullName>
    </submittedName>
</protein>
<dbReference type="EMBL" id="HF935795">
    <property type="protein sequence ID" value="CCX32252.1"/>
    <property type="molecule type" value="Genomic_DNA"/>
</dbReference>
<evidence type="ECO:0000256" key="1">
    <source>
        <dbReference type="SAM" id="SignalP"/>
    </source>
</evidence>
<dbReference type="Proteomes" id="UP000018144">
    <property type="component" value="Unassembled WGS sequence"/>
</dbReference>
<accession>U4LKZ8</accession>
<dbReference type="OrthoDB" id="10362223at2759"/>
<organism evidence="2 3">
    <name type="scientific">Pyronema omphalodes (strain CBS 100304)</name>
    <name type="common">Pyronema confluens</name>
    <dbReference type="NCBI Taxonomy" id="1076935"/>
    <lineage>
        <taxon>Eukaryota</taxon>
        <taxon>Fungi</taxon>
        <taxon>Dikarya</taxon>
        <taxon>Ascomycota</taxon>
        <taxon>Pezizomycotina</taxon>
        <taxon>Pezizomycetes</taxon>
        <taxon>Pezizales</taxon>
        <taxon>Pyronemataceae</taxon>
        <taxon>Pyronema</taxon>
    </lineage>
</organism>
<sequence>MNPAFLFKLLLPPLTTARLLPDGSSRCLLNDMSHVQVYLGDTYNSNTLRLGGMMYHNHCADLITAPIMGLIMSRPPPTGNEVACDSFEGQLQPFPDSTWVKAYKIVPGTAQYGRFGDKPVCCFFYEKEGCKIGDLLFGGSEHRARGSVVSIPKGDVTRGEKDRTKIRSWKCFRNCGSPADALKAEIANA</sequence>
<keyword evidence="3" id="KW-1185">Reference proteome</keyword>
<dbReference type="AlphaFoldDB" id="U4LKZ8"/>